<proteinExistence type="predicted"/>
<dbReference type="AlphaFoldDB" id="A0A0S7ERI7"/>
<protein>
    <submittedName>
        <fullName evidence="1">PPUP7297</fullName>
    </submittedName>
</protein>
<evidence type="ECO:0000313" key="1">
    <source>
        <dbReference type="EMBL" id="JAO07157.1"/>
    </source>
</evidence>
<dbReference type="EMBL" id="GBYX01474507">
    <property type="protein sequence ID" value="JAO07157.1"/>
    <property type="molecule type" value="Transcribed_RNA"/>
</dbReference>
<accession>A0A0S7ERI7</accession>
<sequence>MPCRLWGSFWARKQIVAFCDNAAIVEAINKGRSFSISIMPFLHCITWHSVIKNFIPSACHIPGHSNTIAGTFSRLQFQIFCRLCPSADLLPTPVPPFEDLSLNDAPPVSNLCSNLLNFTLKVV</sequence>
<gene>
    <name evidence="1" type="primary">PPUP7297</name>
</gene>
<name>A0A0S7ERI7_9TELE</name>
<reference evidence="1" key="1">
    <citation type="submission" date="2014-12" db="EMBL/GenBank/DDBJ databases">
        <title>Parallel Evolution in Life History Adaptation Evident in the Tissue-Specific Poeciliopsis prolifica transcriptome.</title>
        <authorList>
            <person name="Jue N.K."/>
            <person name="Foley R.J."/>
            <person name="Obergfell C."/>
            <person name="Reznick D.N."/>
            <person name="O'Neill R.J."/>
            <person name="O'Neill M.J."/>
        </authorList>
    </citation>
    <scope>NUCLEOTIDE SEQUENCE</scope>
</reference>
<organism evidence="1">
    <name type="scientific">Poeciliopsis prolifica</name>
    <name type="common">blackstripe livebearer</name>
    <dbReference type="NCBI Taxonomy" id="188132"/>
    <lineage>
        <taxon>Eukaryota</taxon>
        <taxon>Metazoa</taxon>
        <taxon>Chordata</taxon>
        <taxon>Craniata</taxon>
        <taxon>Vertebrata</taxon>
        <taxon>Euteleostomi</taxon>
        <taxon>Actinopterygii</taxon>
        <taxon>Neopterygii</taxon>
        <taxon>Teleostei</taxon>
        <taxon>Neoteleostei</taxon>
        <taxon>Acanthomorphata</taxon>
        <taxon>Ovalentaria</taxon>
        <taxon>Atherinomorphae</taxon>
        <taxon>Cyprinodontiformes</taxon>
        <taxon>Poeciliidae</taxon>
        <taxon>Poeciliinae</taxon>
        <taxon>Poeciliopsis</taxon>
    </lineage>
</organism>